<dbReference type="AlphaFoldDB" id="R2Q4N4"/>
<sequence>MKKYGLVFVAGTVVAILLCLFNFLTALKYIGFGTLLFGIALSGTLSSGDRMRANAQYKSNLPENFFLQIIVFSLPFIIIYFTFLV</sequence>
<keyword evidence="1" id="KW-0472">Membrane</keyword>
<dbReference type="RefSeq" id="WP_010759057.1">
    <property type="nucleotide sequence ID" value="NZ_ASWD01000005.1"/>
</dbReference>
<keyword evidence="3" id="KW-1185">Reference proteome</keyword>
<dbReference type="EMBL" id="AJAQ01000036">
    <property type="protein sequence ID" value="EOH90283.1"/>
    <property type="molecule type" value="Genomic_DNA"/>
</dbReference>
<evidence type="ECO:0000256" key="1">
    <source>
        <dbReference type="SAM" id="Phobius"/>
    </source>
</evidence>
<protein>
    <submittedName>
        <fullName evidence="2">Uncharacterized protein</fullName>
    </submittedName>
</protein>
<organism evidence="2 3">
    <name type="scientific">Enterococcus pallens ATCC BAA-351</name>
    <dbReference type="NCBI Taxonomy" id="1158607"/>
    <lineage>
        <taxon>Bacteria</taxon>
        <taxon>Bacillati</taxon>
        <taxon>Bacillota</taxon>
        <taxon>Bacilli</taxon>
        <taxon>Lactobacillales</taxon>
        <taxon>Enterococcaceae</taxon>
        <taxon>Enterococcus</taxon>
    </lineage>
</organism>
<keyword evidence="1" id="KW-0812">Transmembrane</keyword>
<name>R2Q4N4_9ENTE</name>
<dbReference type="Proteomes" id="UP000013782">
    <property type="component" value="Unassembled WGS sequence"/>
</dbReference>
<feature type="transmembrane region" description="Helical" evidence="1">
    <location>
        <begin position="5"/>
        <end position="23"/>
    </location>
</feature>
<comment type="caution">
    <text evidence="2">The sequence shown here is derived from an EMBL/GenBank/DDBJ whole genome shotgun (WGS) entry which is preliminary data.</text>
</comment>
<dbReference type="HOGENOM" id="CLU_2507550_0_0_9"/>
<evidence type="ECO:0000313" key="3">
    <source>
        <dbReference type="Proteomes" id="UP000013782"/>
    </source>
</evidence>
<dbReference type="eggNOG" id="ENOG5032G42">
    <property type="taxonomic scope" value="Bacteria"/>
</dbReference>
<keyword evidence="1" id="KW-1133">Transmembrane helix</keyword>
<gene>
    <name evidence="2" type="ORF">UAU_04112</name>
</gene>
<accession>R2Q4N4</accession>
<proteinExistence type="predicted"/>
<dbReference type="PATRIC" id="fig|1158607.3.peg.4094"/>
<evidence type="ECO:0000313" key="2">
    <source>
        <dbReference type="EMBL" id="EOH90283.1"/>
    </source>
</evidence>
<dbReference type="OrthoDB" id="1927595at2"/>
<reference evidence="2 3" key="1">
    <citation type="submission" date="2013-02" db="EMBL/GenBank/DDBJ databases">
        <title>The Genome Sequence of Enterococcus pallens BAA-351.</title>
        <authorList>
            <consortium name="The Broad Institute Genome Sequencing Platform"/>
            <consortium name="The Broad Institute Genome Sequencing Center for Infectious Disease"/>
            <person name="Earl A.M."/>
            <person name="Gilmore M.S."/>
            <person name="Lebreton F."/>
            <person name="Walker B."/>
            <person name="Young S.K."/>
            <person name="Zeng Q."/>
            <person name="Gargeya S."/>
            <person name="Fitzgerald M."/>
            <person name="Haas B."/>
            <person name="Abouelleil A."/>
            <person name="Alvarado L."/>
            <person name="Arachchi H.M."/>
            <person name="Berlin A.M."/>
            <person name="Chapman S.B."/>
            <person name="Dewar J."/>
            <person name="Goldberg J."/>
            <person name="Griggs A."/>
            <person name="Gujja S."/>
            <person name="Hansen M."/>
            <person name="Howarth C."/>
            <person name="Imamovic A."/>
            <person name="Larimer J."/>
            <person name="McCowan C."/>
            <person name="Murphy C."/>
            <person name="Neiman D."/>
            <person name="Pearson M."/>
            <person name="Priest M."/>
            <person name="Roberts A."/>
            <person name="Saif S."/>
            <person name="Shea T."/>
            <person name="Sisk P."/>
            <person name="Sykes S."/>
            <person name="Wortman J."/>
            <person name="Nusbaum C."/>
            <person name="Birren B."/>
        </authorList>
    </citation>
    <scope>NUCLEOTIDE SEQUENCE [LARGE SCALE GENOMIC DNA]</scope>
    <source>
        <strain evidence="2 3">ATCC BAA-351</strain>
    </source>
</reference>
<feature type="transmembrane region" description="Helical" evidence="1">
    <location>
        <begin position="65"/>
        <end position="83"/>
    </location>
</feature>